<dbReference type="PANTHER" id="PTHR43708:SF8">
    <property type="entry name" value="OXIDOREDUCTASE"/>
    <property type="match status" value="1"/>
</dbReference>
<evidence type="ECO:0000259" key="2">
    <source>
        <dbReference type="Pfam" id="PF22725"/>
    </source>
</evidence>
<accession>A0ABR7N9H0</accession>
<dbReference type="Pfam" id="PF22725">
    <property type="entry name" value="GFO_IDH_MocA_C3"/>
    <property type="match status" value="1"/>
</dbReference>
<comment type="caution">
    <text evidence="3">The sequence shown here is derived from an EMBL/GenBank/DDBJ whole genome shotgun (WGS) entry which is preliminary data.</text>
</comment>
<organism evidence="3 4">
    <name type="scientific">Jingyaoa shaoxingensis</name>
    <dbReference type="NCBI Taxonomy" id="2763671"/>
    <lineage>
        <taxon>Bacteria</taxon>
        <taxon>Bacillati</taxon>
        <taxon>Bacillota</taxon>
        <taxon>Clostridia</taxon>
        <taxon>Lachnospirales</taxon>
        <taxon>Lachnospiraceae</taxon>
        <taxon>Jingyaoa</taxon>
    </lineage>
</organism>
<gene>
    <name evidence="3" type="ORF">H8716_08070</name>
</gene>
<proteinExistence type="predicted"/>
<dbReference type="PANTHER" id="PTHR43708">
    <property type="entry name" value="CONSERVED EXPRESSED OXIDOREDUCTASE (EUROFUNG)"/>
    <property type="match status" value="1"/>
</dbReference>
<name>A0ABR7N9H0_9FIRM</name>
<protein>
    <submittedName>
        <fullName evidence="3">Gfo/Idh/MocA family oxidoreductase</fullName>
    </submittedName>
</protein>
<dbReference type="EMBL" id="JACRSZ010000007">
    <property type="protein sequence ID" value="MBC8573036.1"/>
    <property type="molecule type" value="Genomic_DNA"/>
</dbReference>
<dbReference type="InterPro" id="IPR036291">
    <property type="entry name" value="NAD(P)-bd_dom_sf"/>
</dbReference>
<dbReference type="SUPFAM" id="SSF55347">
    <property type="entry name" value="Glyceraldehyde-3-phosphate dehydrogenase-like, C-terminal domain"/>
    <property type="match status" value="1"/>
</dbReference>
<feature type="domain" description="GFO/IDH/MocA-like oxidoreductase" evidence="2">
    <location>
        <begin position="130"/>
        <end position="265"/>
    </location>
</feature>
<evidence type="ECO:0000313" key="3">
    <source>
        <dbReference type="EMBL" id="MBC8573036.1"/>
    </source>
</evidence>
<evidence type="ECO:0000259" key="1">
    <source>
        <dbReference type="Pfam" id="PF01408"/>
    </source>
</evidence>
<dbReference type="Pfam" id="PF01408">
    <property type="entry name" value="GFO_IDH_MocA"/>
    <property type="match status" value="1"/>
</dbReference>
<dbReference type="Gene3D" id="3.30.360.10">
    <property type="entry name" value="Dihydrodipicolinate Reductase, domain 2"/>
    <property type="match status" value="1"/>
</dbReference>
<sequence>MKKIKAAIIGCGVISEVYLDSIRENFQILDIVACSDLDEVRMNSTAQKYGIRAAAYEEILKEPEIEMVINLTSPAVHYPLTKQALEHGKHVYSEKMIAVELEQAKELCQIAEKNKVRLGCAPDTFLGGGIQTAKYALEKGMIGIPHSGLISLSRDYRVYGENLPHLFRHGGSVLYDMGCYYLTAFASLLGPVKSVMSFGKKTEEIHKIKRISSRFYGQEIPLDDCNVITAILAYGNGTLVTLHMNSSSVVDETFHLELYGDRGILRLGDPNTFGGRVSIQKPHNEPLAVPLSHGFQEQSRGLGAAEMAWSICSDRPHRASKEMACHVLEIVHGIFCSIETQTVYQMTTTFRKPEILPEGYIGKGFWEPEEETALL</sequence>
<reference evidence="3 4" key="1">
    <citation type="submission" date="2020-08" db="EMBL/GenBank/DDBJ databases">
        <title>Genome public.</title>
        <authorList>
            <person name="Liu C."/>
            <person name="Sun Q."/>
        </authorList>
    </citation>
    <scope>NUCLEOTIDE SEQUENCE [LARGE SCALE GENOMIC DNA]</scope>
    <source>
        <strain evidence="3 4">NSJ-46</strain>
    </source>
</reference>
<dbReference type="InterPro" id="IPR055170">
    <property type="entry name" value="GFO_IDH_MocA-like_dom"/>
</dbReference>
<dbReference type="Proteomes" id="UP000657421">
    <property type="component" value="Unassembled WGS sequence"/>
</dbReference>
<dbReference type="SUPFAM" id="SSF51735">
    <property type="entry name" value="NAD(P)-binding Rossmann-fold domains"/>
    <property type="match status" value="1"/>
</dbReference>
<dbReference type="Gene3D" id="3.40.50.720">
    <property type="entry name" value="NAD(P)-binding Rossmann-like Domain"/>
    <property type="match status" value="1"/>
</dbReference>
<dbReference type="InterPro" id="IPR000683">
    <property type="entry name" value="Gfo/Idh/MocA-like_OxRdtase_N"/>
</dbReference>
<dbReference type="InterPro" id="IPR051317">
    <property type="entry name" value="Gfo/Idh/MocA_oxidoreduct"/>
</dbReference>
<feature type="domain" description="Gfo/Idh/MocA-like oxidoreductase N-terminal" evidence="1">
    <location>
        <begin position="4"/>
        <end position="119"/>
    </location>
</feature>
<dbReference type="RefSeq" id="WP_249308065.1">
    <property type="nucleotide sequence ID" value="NZ_JACRSZ010000007.1"/>
</dbReference>
<keyword evidence="4" id="KW-1185">Reference proteome</keyword>
<evidence type="ECO:0000313" key="4">
    <source>
        <dbReference type="Proteomes" id="UP000657421"/>
    </source>
</evidence>